<evidence type="ECO:0000313" key="2">
    <source>
        <dbReference type="Proteomes" id="UP001326199"/>
    </source>
</evidence>
<reference evidence="1 2" key="1">
    <citation type="journal article" date="2023" name="bioRxiv">
        <title>High-quality genome assemblies of four members of thePodospora anserinaspecies complex.</title>
        <authorList>
            <person name="Ament-Velasquez S.L."/>
            <person name="Vogan A.A."/>
            <person name="Wallerman O."/>
            <person name="Hartmann F."/>
            <person name="Gautier V."/>
            <person name="Silar P."/>
            <person name="Giraud T."/>
            <person name="Johannesson H."/>
        </authorList>
    </citation>
    <scope>NUCLEOTIDE SEQUENCE [LARGE SCALE GENOMIC DNA]</scope>
    <source>
        <strain evidence="1 2">CBS 411.78</strain>
    </source>
</reference>
<organism evidence="1 2">
    <name type="scientific">Podospora pseudopauciseta</name>
    <dbReference type="NCBI Taxonomy" id="2093780"/>
    <lineage>
        <taxon>Eukaryota</taxon>
        <taxon>Fungi</taxon>
        <taxon>Dikarya</taxon>
        <taxon>Ascomycota</taxon>
        <taxon>Pezizomycotina</taxon>
        <taxon>Sordariomycetes</taxon>
        <taxon>Sordariomycetidae</taxon>
        <taxon>Sordariales</taxon>
        <taxon>Podosporaceae</taxon>
        <taxon>Podospora</taxon>
    </lineage>
</organism>
<gene>
    <name evidence="1" type="ORF">QC763_0024040</name>
</gene>
<accession>A0ABR0I200</accession>
<evidence type="ECO:0000313" key="1">
    <source>
        <dbReference type="EMBL" id="KAK4674410.1"/>
    </source>
</evidence>
<dbReference type="EMBL" id="JAFFHB010000001">
    <property type="protein sequence ID" value="KAK4674410.1"/>
    <property type="molecule type" value="Genomic_DNA"/>
</dbReference>
<dbReference type="GeneID" id="87925388"/>
<name>A0ABR0I200_9PEZI</name>
<dbReference type="Proteomes" id="UP001326199">
    <property type="component" value="Unassembled WGS sequence"/>
</dbReference>
<keyword evidence="2" id="KW-1185">Reference proteome</keyword>
<sequence>MPAAVRLPDINLDALNGVPSRVSDGTNGKHRLTRRVGGHRGAVLEEGRIVGVEGAEDGALGRAGGFGVVDVVEEEGEAEGVGEEDEFLCRKQMRPTFRTSLQIFPQAIKNSSPAIHSSVLSRVSLAKSCRCVTSLDSKYVNRWSSDWLLILMVFGVMLSIVKSKSGGPTGPEFSLRGSAILRMFSCLRCAGGGVCVLACRDATEGRTEKSQTNPAITKLVSRSLGKESRLPITQWYNPPKQ</sequence>
<protein>
    <submittedName>
        <fullName evidence="1">Uncharacterized protein</fullName>
    </submittedName>
</protein>
<proteinExistence type="predicted"/>
<dbReference type="RefSeq" id="XP_062771732.1">
    <property type="nucleotide sequence ID" value="XM_062905423.1"/>
</dbReference>
<comment type="caution">
    <text evidence="1">The sequence shown here is derived from an EMBL/GenBank/DDBJ whole genome shotgun (WGS) entry which is preliminary data.</text>
</comment>